<dbReference type="InterPro" id="IPR052149">
    <property type="entry name" value="17-beta-HSD3-like"/>
</dbReference>
<protein>
    <submittedName>
        <fullName evidence="7">Inactive hydroxysteroid dehydrogenase-like protein 1</fullName>
    </submittedName>
</protein>
<evidence type="ECO:0000313" key="6">
    <source>
        <dbReference type="Proteomes" id="UP000515154"/>
    </source>
</evidence>
<dbReference type="KEGG" id="osn:115224494"/>
<dbReference type="PROSITE" id="PS00061">
    <property type="entry name" value="ADH_SHORT"/>
    <property type="match status" value="1"/>
</dbReference>
<keyword evidence="4" id="KW-0496">Mitochondrion</keyword>
<dbReference type="GO" id="GO:0016491">
    <property type="term" value="F:oxidoreductase activity"/>
    <property type="evidence" value="ECO:0007669"/>
    <property type="project" value="UniProtKB-KW"/>
</dbReference>
<dbReference type="CDD" id="cd05356">
    <property type="entry name" value="17beta-HSD1_like_SDR_c"/>
    <property type="match status" value="1"/>
</dbReference>
<name>A0A6P7TI27_9MOLL</name>
<comment type="similarity">
    <text evidence="5">Belongs to the short-chain dehydrogenases/reductases (SDR) family. 17-beta-HSD 3 subfamily.</text>
</comment>
<evidence type="ECO:0000313" key="7">
    <source>
        <dbReference type="RefSeq" id="XP_029651264.1"/>
    </source>
</evidence>
<dbReference type="FunFam" id="3.40.50.720:FF:000137">
    <property type="entry name" value="Hydroxysteroid (17-beta) dehydrogenase 3"/>
    <property type="match status" value="1"/>
</dbReference>
<evidence type="ECO:0000256" key="1">
    <source>
        <dbReference type="ARBA" id="ARBA00004173"/>
    </source>
</evidence>
<keyword evidence="2" id="KW-0521">NADP</keyword>
<dbReference type="GO" id="GO:0005739">
    <property type="term" value="C:mitochondrion"/>
    <property type="evidence" value="ECO:0007669"/>
    <property type="project" value="UniProtKB-SubCell"/>
</dbReference>
<evidence type="ECO:0000256" key="4">
    <source>
        <dbReference type="ARBA" id="ARBA00023128"/>
    </source>
</evidence>
<dbReference type="PANTHER" id="PTHR44889:SF1">
    <property type="entry name" value="INACTIVE HYDROXYSTEROID DEHYDROGENASE-LIKE PROTEIN 1"/>
    <property type="match status" value="1"/>
</dbReference>
<dbReference type="AlphaFoldDB" id="A0A6P7TI27"/>
<organism evidence="6 7">
    <name type="scientific">Octopus sinensis</name>
    <name type="common">East Asian common octopus</name>
    <dbReference type="NCBI Taxonomy" id="2607531"/>
    <lineage>
        <taxon>Eukaryota</taxon>
        <taxon>Metazoa</taxon>
        <taxon>Spiralia</taxon>
        <taxon>Lophotrochozoa</taxon>
        <taxon>Mollusca</taxon>
        <taxon>Cephalopoda</taxon>
        <taxon>Coleoidea</taxon>
        <taxon>Octopodiformes</taxon>
        <taxon>Octopoda</taxon>
        <taxon>Incirrata</taxon>
        <taxon>Octopodidae</taxon>
        <taxon>Octopus</taxon>
    </lineage>
</organism>
<keyword evidence="3" id="KW-0560">Oxidoreductase</keyword>
<reference evidence="7" key="1">
    <citation type="submission" date="2025-08" db="UniProtKB">
        <authorList>
            <consortium name="RefSeq"/>
        </authorList>
    </citation>
    <scope>IDENTIFICATION</scope>
</reference>
<keyword evidence="6" id="KW-1185">Reference proteome</keyword>
<dbReference type="Proteomes" id="UP000515154">
    <property type="component" value="Linkage group LG25"/>
</dbReference>
<dbReference type="InterPro" id="IPR036291">
    <property type="entry name" value="NAD(P)-bd_dom_sf"/>
</dbReference>
<accession>A0A6P7TI27</accession>
<dbReference type="InterPro" id="IPR020904">
    <property type="entry name" value="Sc_DH/Rdtase_CS"/>
</dbReference>
<dbReference type="PRINTS" id="PR00081">
    <property type="entry name" value="GDHRDH"/>
</dbReference>
<dbReference type="Gene3D" id="3.40.50.720">
    <property type="entry name" value="NAD(P)-binding Rossmann-like Domain"/>
    <property type="match status" value="1"/>
</dbReference>
<evidence type="ECO:0000256" key="5">
    <source>
        <dbReference type="ARBA" id="ARBA00038261"/>
    </source>
</evidence>
<sequence>MAYVDSFGLLFRQCAEVFSSARDTLAILGVYYGAKKVIGFTYTILRSCNCHVLSKVQQSDFKQLYGKWAVVTGSSEGIGKAYAHELASRGMNLILVSKGDTLLKKTAESIAHQFGVEVIPIVVDFSANQEVYQKIWSQIKDKEIGILINNVGVMYHYPQLFLEVPEERLWQLINVNISATTMMTYMILPQMVSRKRGAIVMMSSASCINITPQLTVYAGTKKYVDYFVQALQYEYRDSGVIFQSLVPLYVATRMTHFSATLSNPNLLIPSASVYARHAITTLGFSNRTTGYWPHSLMLYLLTMLPSTLWMWCATHLNNGLRRQRRRGNSGSVTDTP</sequence>
<proteinExistence type="inferred from homology"/>
<evidence type="ECO:0000256" key="3">
    <source>
        <dbReference type="ARBA" id="ARBA00023002"/>
    </source>
</evidence>
<dbReference type="RefSeq" id="XP_029651264.1">
    <property type="nucleotide sequence ID" value="XM_029795404.2"/>
</dbReference>
<dbReference type="Pfam" id="PF00106">
    <property type="entry name" value="adh_short"/>
    <property type="match status" value="1"/>
</dbReference>
<dbReference type="SUPFAM" id="SSF51735">
    <property type="entry name" value="NAD(P)-binding Rossmann-fold domains"/>
    <property type="match status" value="1"/>
</dbReference>
<gene>
    <name evidence="7" type="primary">LOC115224494</name>
</gene>
<dbReference type="InterPro" id="IPR002347">
    <property type="entry name" value="SDR_fam"/>
</dbReference>
<evidence type="ECO:0000256" key="2">
    <source>
        <dbReference type="ARBA" id="ARBA00022857"/>
    </source>
</evidence>
<dbReference type="PIRSF" id="PIRSF000126">
    <property type="entry name" value="11-beta-HSD1"/>
    <property type="match status" value="1"/>
</dbReference>
<dbReference type="PANTHER" id="PTHR44889">
    <property type="entry name" value="INACTIVE HYDROXYSTEROID DEHYDROGENASE-LIKE PROTEIN 1"/>
    <property type="match status" value="1"/>
</dbReference>
<comment type="subcellular location">
    <subcellularLocation>
        <location evidence="1">Mitochondrion</location>
    </subcellularLocation>
</comment>